<feature type="non-terminal residue" evidence="1">
    <location>
        <position position="1092"/>
    </location>
</feature>
<sequence length="1092" mass="122480">LVRKKHVLSRLQDALAWQALPVVQLLAPDERVCMHLIGTLFGMLHSVEDSSALNLLVEVLVRLVVELKSEQYLYCVLDESQKELCKATTMRSSLPTFSLLGKLADAIPGFADTLVVKHSNLVDHLLMGLTYPNEGIKAAACYVYGKLYSCPVGTERLLGHFEERLCGVFLNTLGCAQTKELQVNCLGLLKELLKCDHFVSILMKNSKTEEETENPDFLEGENPLPLVLKKLLLTRDEMLQAASSHCMAAVLVHSPSRYAPAFIHADVPEFLFECLLSKSEILIWSVYCCLLLLTEERLFFSKCHTVYGIESLVRSLQGVLLLNNAELHKQGLLLFTEILKRQPVEIKLFTNRGVCIETIDVLMETVNCPVLEVAVEAVKAVAAFLRKDHLSSPPVPYEKLQKLLEAMLKRCADLSPPQSSKRHTGHPANRNLGRVPQRQGQFLLNSLESFRNACRLAVEFQGDFMAQENAFTAPNSESKDTLSNFSEFLLRICDSLCIPMVMSYLERAVSPSVTEVFISTLNTLFTAVPSMQNKFSKKLASSSFIRLTLELKARFCSVQSNPVLNHTCSSFLCSLCLNLYSATEKRRTSFLFLEQEMSELLQKGLPQLNYTMAESLLLLSETPEPFCLDQSLCKQQHCFILLLYFAYTFKDRFVPDAELFLAVRNFLLSAQDHGDCPPPYILRAALYLLAVCQDKGKALDVRSLSAIRRILDNLPDLSLVYVHCPLLLKFFLRYPELMGRFGHQVLQLWFSWEDCKQTEAEAADSGTSDQLNTANPLLPILKGNSSILLILLDLVCSSSVEVAWKVLMSLKTFLEKNEDVLVCDLLRSRFLQILQQLLVESSSATLQANRNLPVLLSLLFLVQLRSKGIRELDSTDFKLLHQVSNLCGKCRPSDTDLLQPSLNFLYWNLHQTTPCSQQRAVAVLLSSGSLLELLQKVLECTWLWSPPSRPAYLSSEDALLCSGWLLVASLVLYQHRYNTEVHQTLSVDLAEVLNAVIFRNKKPILLLVSILQFLKAVLRQNFSSSLLVIVGQSTAPSAAQPQPSSLQDTALHPLAVQQVFSLVVSLQNLLVHKDFLLSQAVVACLETLVEYL</sequence>
<dbReference type="GO" id="GO:0007127">
    <property type="term" value="P:meiosis I"/>
    <property type="evidence" value="ECO:0007669"/>
    <property type="project" value="TreeGrafter"/>
</dbReference>
<reference evidence="1 2" key="1">
    <citation type="submission" date="2019-09" db="EMBL/GenBank/DDBJ databases">
        <title>Bird 10,000 Genomes (B10K) Project - Family phase.</title>
        <authorList>
            <person name="Zhang G."/>
        </authorList>
    </citation>
    <scope>NUCLEOTIDE SEQUENCE [LARGE SCALE GENOMIC DNA]</scope>
    <source>
        <strain evidence="1">B10K-DU-001-18</strain>
        <tissue evidence="1">Muscle</tissue>
    </source>
</reference>
<dbReference type="InterPro" id="IPR016024">
    <property type="entry name" value="ARM-type_fold"/>
</dbReference>
<name>A0A7K4Y2L8_REGSA</name>
<gene>
    <name evidence="1" type="primary">Mei1</name>
    <name evidence="1" type="ORF">REGSAT_R08942</name>
</gene>
<proteinExistence type="predicted"/>
<dbReference type="SUPFAM" id="SSF48371">
    <property type="entry name" value="ARM repeat"/>
    <property type="match status" value="1"/>
</dbReference>
<dbReference type="InterPro" id="IPR052133">
    <property type="entry name" value="Immune_Signaling-Apoptosis_Reg"/>
</dbReference>
<dbReference type="PANTHER" id="PTHR12044">
    <property type="entry name" value="BCL2 INTERACTING MEDIATOR OF CELL DEATH"/>
    <property type="match status" value="1"/>
</dbReference>
<dbReference type="EMBL" id="VWZN01021678">
    <property type="protein sequence ID" value="NWR53223.1"/>
    <property type="molecule type" value="Genomic_DNA"/>
</dbReference>
<accession>A0A7K4Y2L8</accession>
<protein>
    <submittedName>
        <fullName evidence="1">MEII1 protein</fullName>
    </submittedName>
</protein>
<dbReference type="PANTHER" id="PTHR12044:SF14">
    <property type="entry name" value="MEIOTIC DOUBLE-STRANDED BREAK FORMATION PROTEIN 1"/>
    <property type="match status" value="1"/>
</dbReference>
<comment type="caution">
    <text evidence="1">The sequence shown here is derived from an EMBL/GenBank/DDBJ whole genome shotgun (WGS) entry which is preliminary data.</text>
</comment>
<dbReference type="Proteomes" id="UP000529728">
    <property type="component" value="Unassembled WGS sequence"/>
</dbReference>
<organism evidence="1 2">
    <name type="scientific">Regulus satrapa</name>
    <name type="common">Golden-crowned kinglet</name>
    <dbReference type="NCBI Taxonomy" id="13245"/>
    <lineage>
        <taxon>Eukaryota</taxon>
        <taxon>Metazoa</taxon>
        <taxon>Chordata</taxon>
        <taxon>Craniata</taxon>
        <taxon>Vertebrata</taxon>
        <taxon>Euteleostomi</taxon>
        <taxon>Archelosauria</taxon>
        <taxon>Archosauria</taxon>
        <taxon>Dinosauria</taxon>
        <taxon>Saurischia</taxon>
        <taxon>Theropoda</taxon>
        <taxon>Coelurosauria</taxon>
        <taxon>Aves</taxon>
        <taxon>Neognathae</taxon>
        <taxon>Neoaves</taxon>
        <taxon>Telluraves</taxon>
        <taxon>Australaves</taxon>
        <taxon>Passeriformes</taxon>
        <taxon>Regulidae</taxon>
        <taxon>Regulus</taxon>
    </lineage>
</organism>
<dbReference type="OrthoDB" id="10015792at2759"/>
<evidence type="ECO:0000313" key="1">
    <source>
        <dbReference type="EMBL" id="NWR53223.1"/>
    </source>
</evidence>
<evidence type="ECO:0000313" key="2">
    <source>
        <dbReference type="Proteomes" id="UP000529728"/>
    </source>
</evidence>
<keyword evidence="2" id="KW-1185">Reference proteome</keyword>
<dbReference type="AlphaFoldDB" id="A0A7K4Y2L8"/>
<feature type="non-terminal residue" evidence="1">
    <location>
        <position position="1"/>
    </location>
</feature>